<protein>
    <recommendedName>
        <fullName evidence="3">Vgr related protein</fullName>
    </recommendedName>
</protein>
<organism evidence="1 2">
    <name type="scientific">Novosphingobium mathurense</name>
    <dbReference type="NCBI Taxonomy" id="428990"/>
    <lineage>
        <taxon>Bacteria</taxon>
        <taxon>Pseudomonadati</taxon>
        <taxon>Pseudomonadota</taxon>
        <taxon>Alphaproteobacteria</taxon>
        <taxon>Sphingomonadales</taxon>
        <taxon>Sphingomonadaceae</taxon>
        <taxon>Novosphingobium</taxon>
    </lineage>
</organism>
<evidence type="ECO:0008006" key="3">
    <source>
        <dbReference type="Google" id="ProtNLM"/>
    </source>
</evidence>
<sequence length="113" mass="12901">MAPCGHIHFHPDSGLYLEDFSCASVTLQGLFIHEMTHVWQAQRKGRWYLPLMRHPLCRYDYALKPGWTLERYGIEQQAEIVRHVFLLRRGHAVPGAPPLGSYSGILPFDGANT</sequence>
<dbReference type="RefSeq" id="WP_369817869.1">
    <property type="nucleotide sequence ID" value="NZ_FVZE01000001.1"/>
</dbReference>
<dbReference type="Proteomes" id="UP000190989">
    <property type="component" value="Unassembled WGS sequence"/>
</dbReference>
<dbReference type="STRING" id="428990.SAMN06295987_101763"/>
<evidence type="ECO:0000313" key="1">
    <source>
        <dbReference type="EMBL" id="SLJ88187.1"/>
    </source>
</evidence>
<gene>
    <name evidence="1" type="ORF">SAMN06295987_101763</name>
</gene>
<accession>A0A1U6GXH1</accession>
<dbReference type="AlphaFoldDB" id="A0A1U6GXH1"/>
<keyword evidence="2" id="KW-1185">Reference proteome</keyword>
<reference evidence="2" key="1">
    <citation type="submission" date="2017-02" db="EMBL/GenBank/DDBJ databases">
        <authorList>
            <person name="Varghese N."/>
            <person name="Submissions S."/>
        </authorList>
    </citation>
    <scope>NUCLEOTIDE SEQUENCE [LARGE SCALE GENOMIC DNA]</scope>
    <source>
        <strain evidence="2">SM117</strain>
    </source>
</reference>
<evidence type="ECO:0000313" key="2">
    <source>
        <dbReference type="Proteomes" id="UP000190989"/>
    </source>
</evidence>
<name>A0A1U6GXH1_9SPHN</name>
<dbReference type="EMBL" id="FVZE01000001">
    <property type="protein sequence ID" value="SLJ88187.1"/>
    <property type="molecule type" value="Genomic_DNA"/>
</dbReference>
<proteinExistence type="predicted"/>